<reference evidence="1" key="2">
    <citation type="submission" date="2020-09" db="EMBL/GenBank/DDBJ databases">
        <authorList>
            <person name="Sun Q."/>
            <person name="Ohkuma M."/>
        </authorList>
    </citation>
    <scope>NUCLEOTIDE SEQUENCE</scope>
    <source>
        <strain evidence="1">JCM 3302</strain>
    </source>
</reference>
<dbReference type="AlphaFoldDB" id="A0A919AJ81"/>
<proteinExistence type="predicted"/>
<comment type="caution">
    <text evidence="1">The sequence shown here is derived from an EMBL/GenBank/DDBJ whole genome shotgun (WGS) entry which is preliminary data.</text>
</comment>
<protein>
    <submittedName>
        <fullName evidence="1">Uncharacterized protein</fullName>
    </submittedName>
</protein>
<dbReference type="Proteomes" id="UP000641386">
    <property type="component" value="Unassembled WGS sequence"/>
</dbReference>
<evidence type="ECO:0000313" key="2">
    <source>
        <dbReference type="Proteomes" id="UP000641386"/>
    </source>
</evidence>
<evidence type="ECO:0000313" key="1">
    <source>
        <dbReference type="EMBL" id="GHF12045.1"/>
    </source>
</evidence>
<keyword evidence="2" id="KW-1185">Reference proteome</keyword>
<accession>A0A919AJ81</accession>
<reference evidence="1" key="1">
    <citation type="journal article" date="2014" name="Int. J. Syst. Evol. Microbiol.">
        <title>Complete genome sequence of Corynebacterium casei LMG S-19264T (=DSM 44701T), isolated from a smear-ripened cheese.</title>
        <authorList>
            <consortium name="US DOE Joint Genome Institute (JGI-PGF)"/>
            <person name="Walter F."/>
            <person name="Albersmeier A."/>
            <person name="Kalinowski J."/>
            <person name="Ruckert C."/>
        </authorList>
    </citation>
    <scope>NUCLEOTIDE SEQUENCE</scope>
    <source>
        <strain evidence="1">JCM 3302</strain>
    </source>
</reference>
<dbReference type="EMBL" id="BNBC01000061">
    <property type="protein sequence ID" value="GHF12045.1"/>
    <property type="molecule type" value="Genomic_DNA"/>
</dbReference>
<name>A0A919AJ81_9ACTN</name>
<sequence length="263" mass="28175">MVFSVVTTGVALFWNGCTANKQAAIDDDAQSALNAKHGYVHALIRPMSEGSYSAPYRTFSKTRLTSRQVKGINRGEYTAAVVKNGVQAVGFGRGSGDQYGQVYFVDLVSDSSSMVTVTDIDAVNVKCRKSEMVAEVETRGEGETAIKGLAYELQGHLGKVNGFISDVDDPKWGQQYFDHHTITLGGGADAQTLSILGVAKAGSYCTWDLQARFTTDDGQDHRVKINDKPLVTEGGPDAGAQHAEVLVQNLLDWACAHGKGHCG</sequence>
<gene>
    <name evidence="1" type="ORF">GCM10014715_79740</name>
</gene>
<organism evidence="1 2">
    <name type="scientific">Streptomyces spiralis</name>
    <dbReference type="NCBI Taxonomy" id="66376"/>
    <lineage>
        <taxon>Bacteria</taxon>
        <taxon>Bacillati</taxon>
        <taxon>Actinomycetota</taxon>
        <taxon>Actinomycetes</taxon>
        <taxon>Kitasatosporales</taxon>
        <taxon>Streptomycetaceae</taxon>
        <taxon>Streptomyces</taxon>
    </lineage>
</organism>